<organism evidence="1 2">
    <name type="scientific">Intoshia linei</name>
    <dbReference type="NCBI Taxonomy" id="1819745"/>
    <lineage>
        <taxon>Eukaryota</taxon>
        <taxon>Metazoa</taxon>
        <taxon>Spiralia</taxon>
        <taxon>Lophotrochozoa</taxon>
        <taxon>Mesozoa</taxon>
        <taxon>Orthonectida</taxon>
        <taxon>Rhopaluridae</taxon>
        <taxon>Intoshia</taxon>
    </lineage>
</organism>
<dbReference type="AlphaFoldDB" id="A0A177AVS4"/>
<protein>
    <submittedName>
        <fullName evidence="1">Uncharacterized protein</fullName>
    </submittedName>
</protein>
<keyword evidence="2" id="KW-1185">Reference proteome</keyword>
<comment type="caution">
    <text evidence="1">The sequence shown here is derived from an EMBL/GenBank/DDBJ whole genome shotgun (WGS) entry which is preliminary data.</text>
</comment>
<dbReference type="EMBL" id="LWCA01001031">
    <property type="protein sequence ID" value="OAF66117.1"/>
    <property type="molecule type" value="Genomic_DNA"/>
</dbReference>
<gene>
    <name evidence="1" type="ORF">A3Q56_06156</name>
</gene>
<accession>A0A177AVS4</accession>
<evidence type="ECO:0000313" key="2">
    <source>
        <dbReference type="Proteomes" id="UP000078046"/>
    </source>
</evidence>
<name>A0A177AVS4_9BILA</name>
<reference evidence="1 2" key="1">
    <citation type="submission" date="2016-04" db="EMBL/GenBank/DDBJ databases">
        <title>The genome of Intoshia linei affirms orthonectids as highly simplified spiralians.</title>
        <authorList>
            <person name="Mikhailov K.V."/>
            <person name="Slusarev G.S."/>
            <person name="Nikitin M.A."/>
            <person name="Logacheva M.D."/>
            <person name="Penin A."/>
            <person name="Aleoshin V."/>
            <person name="Panchin Y.V."/>
        </authorList>
    </citation>
    <scope>NUCLEOTIDE SEQUENCE [LARGE SCALE GENOMIC DNA]</scope>
    <source>
        <strain evidence="1">Intl2013</strain>
        <tissue evidence="1">Whole animal</tissue>
    </source>
</reference>
<sequence>MSHTSTSSITAGFRKDKRLREIDSDTSFPLSFDESSCFL</sequence>
<proteinExistence type="predicted"/>
<dbReference type="Proteomes" id="UP000078046">
    <property type="component" value="Unassembled WGS sequence"/>
</dbReference>
<evidence type="ECO:0000313" key="1">
    <source>
        <dbReference type="EMBL" id="OAF66117.1"/>
    </source>
</evidence>